<dbReference type="NCBIfam" id="TIGR00427">
    <property type="entry name" value="NAAT family transporter"/>
    <property type="match status" value="1"/>
</dbReference>
<keyword evidence="6 7" id="KW-0472">Membrane</keyword>
<keyword evidence="3" id="KW-1003">Cell membrane</keyword>
<evidence type="ECO:0000313" key="8">
    <source>
        <dbReference type="EMBL" id="OAM31137.1"/>
    </source>
</evidence>
<evidence type="ECO:0000256" key="3">
    <source>
        <dbReference type="ARBA" id="ARBA00022475"/>
    </source>
</evidence>
<dbReference type="GO" id="GO:0005886">
    <property type="term" value="C:plasma membrane"/>
    <property type="evidence" value="ECO:0007669"/>
    <property type="project" value="UniProtKB-SubCell"/>
</dbReference>
<dbReference type="Pfam" id="PF01914">
    <property type="entry name" value="MarC"/>
    <property type="match status" value="1"/>
</dbReference>
<dbReference type="RefSeq" id="WP_067589894.1">
    <property type="nucleotide sequence ID" value="NZ_LXSL01000011.1"/>
</dbReference>
<sequence length="216" mass="22937">MITYTLYLFTSLIVLNNPLIALGYFVEKTENFTPKEQRKTARLVAMSAFVCMVVAGVIGTPLLKVLGISIPAFQISGGILVFVIALSMMGGEDNPVKPSFNNEHEHSSLPPEKQFAFAVVPMATPIIVGPGGFSIVIIHSSHVKTWIDAVQLLAACFMVGVACYLLLAGAARLSKLLGSVGIKIINRVSGLLLAAIAVEIVLSGLRGLFPGLKIMG</sequence>
<dbReference type="PANTHER" id="PTHR33508">
    <property type="entry name" value="UPF0056 MEMBRANE PROTEIN YHCE"/>
    <property type="match status" value="1"/>
</dbReference>
<comment type="similarity">
    <text evidence="2 7">Belongs to the UPF0056 (MarC) family.</text>
</comment>
<feature type="transmembrane region" description="Helical" evidence="7">
    <location>
        <begin position="115"/>
        <end position="137"/>
    </location>
</feature>
<evidence type="ECO:0000313" key="9">
    <source>
        <dbReference type="Proteomes" id="UP000077885"/>
    </source>
</evidence>
<feature type="transmembrane region" description="Helical" evidence="7">
    <location>
        <begin position="149"/>
        <end position="167"/>
    </location>
</feature>
<comment type="caution">
    <text evidence="8">The sequence shown here is derived from an EMBL/GenBank/DDBJ whole genome shotgun (WGS) entry which is preliminary data.</text>
</comment>
<feature type="transmembrane region" description="Helical" evidence="7">
    <location>
        <begin position="41"/>
        <end position="62"/>
    </location>
</feature>
<evidence type="ECO:0000256" key="6">
    <source>
        <dbReference type="ARBA" id="ARBA00023136"/>
    </source>
</evidence>
<dbReference type="EMBL" id="LXSL01000011">
    <property type="protein sequence ID" value="OAM31137.1"/>
    <property type="molecule type" value="Genomic_DNA"/>
</dbReference>
<comment type="subcellular location">
    <subcellularLocation>
        <location evidence="1 7">Cell membrane</location>
        <topology evidence="1 7">Multi-pass membrane protein</topology>
    </subcellularLocation>
</comment>
<keyword evidence="5 7" id="KW-1133">Transmembrane helix</keyword>
<name>A0A1A9S3A4_9NEIS</name>
<evidence type="ECO:0000256" key="4">
    <source>
        <dbReference type="ARBA" id="ARBA00022692"/>
    </source>
</evidence>
<organism evidence="8 9">
    <name type="scientific">Eikenella longinqua</name>
    <dbReference type="NCBI Taxonomy" id="1795827"/>
    <lineage>
        <taxon>Bacteria</taxon>
        <taxon>Pseudomonadati</taxon>
        <taxon>Pseudomonadota</taxon>
        <taxon>Betaproteobacteria</taxon>
        <taxon>Neisseriales</taxon>
        <taxon>Neisseriaceae</taxon>
        <taxon>Eikenella</taxon>
    </lineage>
</organism>
<proteinExistence type="inferred from homology"/>
<dbReference type="STRING" id="1795827.A7P95_01145"/>
<dbReference type="InterPro" id="IPR002771">
    <property type="entry name" value="Multi_antbiot-R_MarC"/>
</dbReference>
<dbReference type="OrthoDB" id="21094at2"/>
<evidence type="ECO:0000256" key="1">
    <source>
        <dbReference type="ARBA" id="ARBA00004651"/>
    </source>
</evidence>
<dbReference type="Proteomes" id="UP000077885">
    <property type="component" value="Unassembled WGS sequence"/>
</dbReference>
<feature type="transmembrane region" description="Helical" evidence="7">
    <location>
        <begin position="6"/>
        <end position="26"/>
    </location>
</feature>
<dbReference type="AlphaFoldDB" id="A0A1A9S3A4"/>
<gene>
    <name evidence="8" type="ORF">A7P95_01145</name>
</gene>
<protein>
    <recommendedName>
        <fullName evidence="7">UPF0056 membrane protein</fullName>
    </recommendedName>
</protein>
<evidence type="ECO:0000256" key="2">
    <source>
        <dbReference type="ARBA" id="ARBA00009784"/>
    </source>
</evidence>
<dbReference type="PANTHER" id="PTHR33508:SF1">
    <property type="entry name" value="UPF0056 MEMBRANE PROTEIN YHCE"/>
    <property type="match status" value="1"/>
</dbReference>
<evidence type="ECO:0000256" key="7">
    <source>
        <dbReference type="RuleBase" id="RU362048"/>
    </source>
</evidence>
<reference evidence="9" key="1">
    <citation type="submission" date="2016-05" db="EMBL/GenBank/DDBJ databases">
        <title>Draft genome of Corynebacterium afermentans subsp. afermentans LCDC 88199T.</title>
        <authorList>
            <person name="Bernier A.-M."/>
            <person name="Bernard K."/>
        </authorList>
    </citation>
    <scope>NUCLEOTIDE SEQUENCE [LARGE SCALE GENOMIC DNA]</scope>
    <source>
        <strain evidence="9">NML02-A-017</strain>
    </source>
</reference>
<accession>A0A1A9S3A4</accession>
<feature type="transmembrane region" description="Helical" evidence="7">
    <location>
        <begin position="188"/>
        <end position="209"/>
    </location>
</feature>
<keyword evidence="4 7" id="KW-0812">Transmembrane</keyword>
<feature type="transmembrane region" description="Helical" evidence="7">
    <location>
        <begin position="68"/>
        <end position="89"/>
    </location>
</feature>
<evidence type="ECO:0000256" key="5">
    <source>
        <dbReference type="ARBA" id="ARBA00022989"/>
    </source>
</evidence>
<keyword evidence="9" id="KW-1185">Reference proteome</keyword>